<evidence type="ECO:0000313" key="1">
    <source>
        <dbReference type="EMBL" id="KAF6234756.1"/>
    </source>
</evidence>
<gene>
    <name evidence="1" type="ORF">HO173_006976</name>
</gene>
<dbReference type="InterPro" id="IPR002848">
    <property type="entry name" value="Translin_fam"/>
</dbReference>
<dbReference type="Pfam" id="PF01997">
    <property type="entry name" value="Translin"/>
    <property type="match status" value="1"/>
</dbReference>
<sequence length="133" mass="14968">MFETFRTELDEHHDRRERIIKASRDITALSKKMIFSLQRVRQLQAPAPPAVATEVSAYGAKISDLFSSLAPDLRDLNAWRYRAQIASGVQEHVEAVSFRHYLETQRLMPFDEARAQMAGGVVLTGGGLRARAV</sequence>
<evidence type="ECO:0000313" key="2">
    <source>
        <dbReference type="Proteomes" id="UP000578531"/>
    </source>
</evidence>
<dbReference type="Proteomes" id="UP000578531">
    <property type="component" value="Unassembled WGS sequence"/>
</dbReference>
<dbReference type="GeneID" id="59288633"/>
<dbReference type="InterPro" id="IPR036081">
    <property type="entry name" value="Translin_sf"/>
</dbReference>
<proteinExistence type="predicted"/>
<dbReference type="AlphaFoldDB" id="A0A8H6FU08"/>
<dbReference type="CDD" id="cd14820">
    <property type="entry name" value="TRAX"/>
    <property type="match status" value="1"/>
</dbReference>
<protein>
    <submittedName>
        <fullName evidence="1">Uncharacterized protein</fullName>
    </submittedName>
</protein>
<dbReference type="EMBL" id="JACCJC010000028">
    <property type="protein sequence ID" value="KAF6234756.1"/>
    <property type="molecule type" value="Genomic_DNA"/>
</dbReference>
<keyword evidence="2" id="KW-1185">Reference proteome</keyword>
<name>A0A8H6FU08_9LECA</name>
<comment type="caution">
    <text evidence="1">The sequence shown here is derived from an EMBL/GenBank/DDBJ whole genome shotgun (WGS) entry which is preliminary data.</text>
</comment>
<dbReference type="InterPro" id="IPR016068">
    <property type="entry name" value="Translin_N"/>
</dbReference>
<dbReference type="OrthoDB" id="31005at2759"/>
<organism evidence="1 2">
    <name type="scientific">Letharia columbiana</name>
    <dbReference type="NCBI Taxonomy" id="112416"/>
    <lineage>
        <taxon>Eukaryota</taxon>
        <taxon>Fungi</taxon>
        <taxon>Dikarya</taxon>
        <taxon>Ascomycota</taxon>
        <taxon>Pezizomycotina</taxon>
        <taxon>Lecanoromycetes</taxon>
        <taxon>OSLEUM clade</taxon>
        <taxon>Lecanoromycetidae</taxon>
        <taxon>Lecanorales</taxon>
        <taxon>Lecanorineae</taxon>
        <taxon>Parmeliaceae</taxon>
        <taxon>Letharia</taxon>
    </lineage>
</organism>
<reference evidence="1 2" key="1">
    <citation type="journal article" date="2020" name="Genomics">
        <title>Complete, high-quality genomes from long-read metagenomic sequencing of two wolf lichen thalli reveals enigmatic genome architecture.</title>
        <authorList>
            <person name="McKenzie S.K."/>
            <person name="Walston R.F."/>
            <person name="Allen J.L."/>
        </authorList>
    </citation>
    <scope>NUCLEOTIDE SEQUENCE [LARGE SCALE GENOMIC DNA]</scope>
    <source>
        <strain evidence="1">WasteWater2</strain>
    </source>
</reference>
<dbReference type="Gene3D" id="1.20.58.190">
    <property type="entry name" value="Translin, domain 1"/>
    <property type="match status" value="1"/>
</dbReference>
<dbReference type="GO" id="GO:0043565">
    <property type="term" value="F:sequence-specific DNA binding"/>
    <property type="evidence" value="ECO:0007669"/>
    <property type="project" value="InterPro"/>
</dbReference>
<dbReference type="RefSeq" id="XP_037164145.1">
    <property type="nucleotide sequence ID" value="XM_037308881.1"/>
</dbReference>
<dbReference type="PANTHER" id="PTHR10741">
    <property type="entry name" value="TRANSLIN AND TRANSLIN ASSOCIATED PROTEIN X"/>
    <property type="match status" value="1"/>
</dbReference>
<accession>A0A8H6FU08</accession>
<dbReference type="SUPFAM" id="SSF74784">
    <property type="entry name" value="Translin"/>
    <property type="match status" value="1"/>
</dbReference>